<proteinExistence type="predicted"/>
<dbReference type="AlphaFoldDB" id="A0A1R3G0A6"/>
<organism evidence="1 2">
    <name type="scientific">Corchorus olitorius</name>
    <dbReference type="NCBI Taxonomy" id="93759"/>
    <lineage>
        <taxon>Eukaryota</taxon>
        <taxon>Viridiplantae</taxon>
        <taxon>Streptophyta</taxon>
        <taxon>Embryophyta</taxon>
        <taxon>Tracheophyta</taxon>
        <taxon>Spermatophyta</taxon>
        <taxon>Magnoliopsida</taxon>
        <taxon>eudicotyledons</taxon>
        <taxon>Gunneridae</taxon>
        <taxon>Pentapetalae</taxon>
        <taxon>rosids</taxon>
        <taxon>malvids</taxon>
        <taxon>Malvales</taxon>
        <taxon>Malvaceae</taxon>
        <taxon>Grewioideae</taxon>
        <taxon>Apeibeae</taxon>
        <taxon>Corchorus</taxon>
    </lineage>
</organism>
<accession>A0A1R3G0A6</accession>
<sequence length="48" mass="5763">MAAQTLLSTVIYRKPNGVLKRYRENIPENIINRRYHQKISTEDYLEII</sequence>
<gene>
    <name evidence="1" type="ORF">COLO4_37639</name>
</gene>
<comment type="caution">
    <text evidence="1">The sequence shown here is derived from an EMBL/GenBank/DDBJ whole genome shotgun (WGS) entry which is preliminary data.</text>
</comment>
<keyword evidence="2" id="KW-1185">Reference proteome</keyword>
<evidence type="ECO:0000313" key="2">
    <source>
        <dbReference type="Proteomes" id="UP000187203"/>
    </source>
</evidence>
<evidence type="ECO:0000313" key="1">
    <source>
        <dbReference type="EMBL" id="OMO51512.1"/>
    </source>
</evidence>
<dbReference type="EMBL" id="AWUE01024134">
    <property type="protein sequence ID" value="OMO51512.1"/>
    <property type="molecule type" value="Genomic_DNA"/>
</dbReference>
<reference evidence="2" key="1">
    <citation type="submission" date="2013-09" db="EMBL/GenBank/DDBJ databases">
        <title>Corchorus olitorius genome sequencing.</title>
        <authorList>
            <person name="Alam M."/>
            <person name="Haque M.S."/>
            <person name="Islam M.S."/>
            <person name="Emdad E.M."/>
            <person name="Islam M.M."/>
            <person name="Ahmed B."/>
            <person name="Halim A."/>
            <person name="Hossen Q.M.M."/>
            <person name="Hossain M.Z."/>
            <person name="Ahmed R."/>
            <person name="Khan M.M."/>
            <person name="Islam R."/>
            <person name="Rashid M.M."/>
            <person name="Khan S.A."/>
            <person name="Rahman M.S."/>
            <person name="Alam M."/>
            <person name="Yahiya A.S."/>
            <person name="Khan M.S."/>
            <person name="Azam M.S."/>
            <person name="Haque T."/>
            <person name="Lashkar M.Z.H."/>
            <person name="Akhand A.I."/>
            <person name="Morshed G."/>
            <person name="Roy S."/>
            <person name="Uddin K.S."/>
            <person name="Rabeya T."/>
            <person name="Hossain A.S."/>
            <person name="Chowdhury A."/>
            <person name="Snigdha A.R."/>
            <person name="Mortoza M.S."/>
            <person name="Matin S.A."/>
            <person name="Hoque S.M.E."/>
            <person name="Islam M.K."/>
            <person name="Roy D.K."/>
            <person name="Haider R."/>
            <person name="Moosa M.M."/>
            <person name="Elias S.M."/>
            <person name="Hasan A.M."/>
            <person name="Jahan S."/>
            <person name="Shafiuddin M."/>
            <person name="Mahmood N."/>
            <person name="Shommy N.S."/>
        </authorList>
    </citation>
    <scope>NUCLEOTIDE SEQUENCE [LARGE SCALE GENOMIC DNA]</scope>
    <source>
        <strain evidence="2">cv. O-4</strain>
    </source>
</reference>
<name>A0A1R3G0A6_9ROSI</name>
<protein>
    <submittedName>
        <fullName evidence="1">Uncharacterized protein</fullName>
    </submittedName>
</protein>
<dbReference type="Proteomes" id="UP000187203">
    <property type="component" value="Unassembled WGS sequence"/>
</dbReference>